<evidence type="ECO:0000313" key="1">
    <source>
        <dbReference type="EMBL" id="KAK3791285.1"/>
    </source>
</evidence>
<accession>A0AAE1ANU4</accession>
<dbReference type="AlphaFoldDB" id="A0AAE1ANU4"/>
<comment type="caution">
    <text evidence="1">The sequence shown here is derived from an EMBL/GenBank/DDBJ whole genome shotgun (WGS) entry which is preliminary data.</text>
</comment>
<name>A0AAE1ANU4_9GAST</name>
<dbReference type="EMBL" id="JAWDGP010001473">
    <property type="protein sequence ID" value="KAK3791285.1"/>
    <property type="molecule type" value="Genomic_DNA"/>
</dbReference>
<organism evidence="1 2">
    <name type="scientific">Elysia crispata</name>
    <name type="common">lettuce slug</name>
    <dbReference type="NCBI Taxonomy" id="231223"/>
    <lineage>
        <taxon>Eukaryota</taxon>
        <taxon>Metazoa</taxon>
        <taxon>Spiralia</taxon>
        <taxon>Lophotrochozoa</taxon>
        <taxon>Mollusca</taxon>
        <taxon>Gastropoda</taxon>
        <taxon>Heterobranchia</taxon>
        <taxon>Euthyneura</taxon>
        <taxon>Panpulmonata</taxon>
        <taxon>Sacoglossa</taxon>
        <taxon>Placobranchoidea</taxon>
        <taxon>Plakobranchidae</taxon>
        <taxon>Elysia</taxon>
    </lineage>
</organism>
<reference evidence="1" key="1">
    <citation type="journal article" date="2023" name="G3 (Bethesda)">
        <title>A reference genome for the long-term kleptoplast-retaining sea slug Elysia crispata morphotype clarki.</title>
        <authorList>
            <person name="Eastman K.E."/>
            <person name="Pendleton A.L."/>
            <person name="Shaikh M.A."/>
            <person name="Suttiyut T."/>
            <person name="Ogas R."/>
            <person name="Tomko P."/>
            <person name="Gavelis G."/>
            <person name="Widhalm J.R."/>
            <person name="Wisecaver J.H."/>
        </authorList>
    </citation>
    <scope>NUCLEOTIDE SEQUENCE</scope>
    <source>
        <strain evidence="1">ECLA1</strain>
    </source>
</reference>
<protein>
    <submittedName>
        <fullName evidence="1">Uncharacterized protein</fullName>
    </submittedName>
</protein>
<gene>
    <name evidence="1" type="ORF">RRG08_012473</name>
</gene>
<keyword evidence="2" id="KW-1185">Reference proteome</keyword>
<proteinExistence type="predicted"/>
<sequence length="98" mass="11535">MVTGSTSFWSTCWSLWASQDTHLRTNSACEAFPSHFAKSFKSPQPNVFEFIDNLMRRFDIGLKCDKDQYRYPPHGSHPKETDCVKRKEARFFNTKRRP</sequence>
<evidence type="ECO:0000313" key="2">
    <source>
        <dbReference type="Proteomes" id="UP001283361"/>
    </source>
</evidence>
<dbReference type="Proteomes" id="UP001283361">
    <property type="component" value="Unassembled WGS sequence"/>
</dbReference>